<feature type="domain" description="HTH cro/C1-type" evidence="3">
    <location>
        <begin position="47"/>
        <end position="102"/>
    </location>
</feature>
<gene>
    <name evidence="4" type="ORF">GCM10023257_40520</name>
</gene>
<dbReference type="InterPro" id="IPR036365">
    <property type="entry name" value="PGBD-like_sf"/>
</dbReference>
<proteinExistence type="predicted"/>
<feature type="transmembrane region" description="Helical" evidence="2">
    <location>
        <begin position="154"/>
        <end position="174"/>
    </location>
</feature>
<accession>A0ABP9ID96</accession>
<dbReference type="InterPro" id="IPR010982">
    <property type="entry name" value="Lambda_DNA-bd_dom_sf"/>
</dbReference>
<comment type="caution">
    <text evidence="4">The sequence shown here is derived from an EMBL/GenBank/DDBJ whole genome shotgun (WGS) entry which is preliminary data.</text>
</comment>
<feature type="compositionally biased region" description="Low complexity" evidence="1">
    <location>
        <begin position="192"/>
        <end position="211"/>
    </location>
</feature>
<keyword evidence="2" id="KW-1133">Transmembrane helix</keyword>
<evidence type="ECO:0000256" key="2">
    <source>
        <dbReference type="SAM" id="Phobius"/>
    </source>
</evidence>
<dbReference type="SMART" id="SM00530">
    <property type="entry name" value="HTH_XRE"/>
    <property type="match status" value="1"/>
</dbReference>
<dbReference type="Pfam" id="PF13560">
    <property type="entry name" value="HTH_31"/>
    <property type="match status" value="1"/>
</dbReference>
<name>A0ABP9ID96_9ACTN</name>
<sequence>MSWSLMQNEAGGTGTWTSEPGREWGNMSRWKELPAELDPRVHQLVVRLRRLKDHGGLSMRQLAAKTGYSAKSWERYLGGRSLPPREAVEAMARIVGEEPTRLLALHEVAAERWARTRGGVLAEPDGTAAAGREGAAAVTPAGGERTGGRWPRGAVVAGAVALVLAVSAAVLLAVRLPGGSDADPGAGGGDRANGTTTATPAPATASASRSPVTYTCRITRTDGRWYAGNSRTRDAIVAYGEAGPEVAEVQCLLARAGLSPGEVDGIFGPMTQRAVKRVQKRHGLVVDGIVGPHTWKALRGKAPK</sequence>
<dbReference type="SUPFAM" id="SSF47413">
    <property type="entry name" value="lambda repressor-like DNA-binding domains"/>
    <property type="match status" value="1"/>
</dbReference>
<evidence type="ECO:0000259" key="3">
    <source>
        <dbReference type="SMART" id="SM00530"/>
    </source>
</evidence>
<evidence type="ECO:0000256" key="1">
    <source>
        <dbReference type="SAM" id="MobiDB-lite"/>
    </source>
</evidence>
<feature type="compositionally biased region" description="Low complexity" evidence="1">
    <location>
        <begin position="126"/>
        <end position="137"/>
    </location>
</feature>
<evidence type="ECO:0000313" key="5">
    <source>
        <dbReference type="Proteomes" id="UP001500610"/>
    </source>
</evidence>
<keyword evidence="2" id="KW-0472">Membrane</keyword>
<dbReference type="InterPro" id="IPR002477">
    <property type="entry name" value="Peptidoglycan-bd-like"/>
</dbReference>
<feature type="region of interest" description="Disordered" evidence="1">
    <location>
        <begin position="1"/>
        <end position="23"/>
    </location>
</feature>
<dbReference type="Gene3D" id="1.10.260.40">
    <property type="entry name" value="lambda repressor-like DNA-binding domains"/>
    <property type="match status" value="1"/>
</dbReference>
<protein>
    <recommendedName>
        <fullName evidence="3">HTH cro/C1-type domain-containing protein</fullName>
    </recommendedName>
</protein>
<reference evidence="5" key="1">
    <citation type="journal article" date="2019" name="Int. J. Syst. Evol. Microbiol.">
        <title>The Global Catalogue of Microorganisms (GCM) 10K type strain sequencing project: providing services to taxonomists for standard genome sequencing and annotation.</title>
        <authorList>
            <consortium name="The Broad Institute Genomics Platform"/>
            <consortium name="The Broad Institute Genome Sequencing Center for Infectious Disease"/>
            <person name="Wu L."/>
            <person name="Ma J."/>
        </authorList>
    </citation>
    <scope>NUCLEOTIDE SEQUENCE [LARGE SCALE GENOMIC DNA]</scope>
    <source>
        <strain evidence="5">JCM 17657</strain>
    </source>
</reference>
<dbReference type="SUPFAM" id="SSF47090">
    <property type="entry name" value="PGBD-like"/>
    <property type="match status" value="1"/>
</dbReference>
<dbReference type="Proteomes" id="UP001500610">
    <property type="component" value="Unassembled WGS sequence"/>
</dbReference>
<keyword evidence="5" id="KW-1185">Reference proteome</keyword>
<dbReference type="InterPro" id="IPR036366">
    <property type="entry name" value="PGBDSf"/>
</dbReference>
<dbReference type="EMBL" id="BAABIV010000016">
    <property type="protein sequence ID" value="GAA4994913.1"/>
    <property type="molecule type" value="Genomic_DNA"/>
</dbReference>
<organism evidence="4 5">
    <name type="scientific">Streptomyces hyderabadensis</name>
    <dbReference type="NCBI Taxonomy" id="598549"/>
    <lineage>
        <taxon>Bacteria</taxon>
        <taxon>Bacillati</taxon>
        <taxon>Actinomycetota</taxon>
        <taxon>Actinomycetes</taxon>
        <taxon>Kitasatosporales</taxon>
        <taxon>Streptomycetaceae</taxon>
        <taxon>Streptomyces</taxon>
    </lineage>
</organism>
<dbReference type="CDD" id="cd00093">
    <property type="entry name" value="HTH_XRE"/>
    <property type="match status" value="1"/>
</dbReference>
<dbReference type="Pfam" id="PF01471">
    <property type="entry name" value="PG_binding_1"/>
    <property type="match status" value="1"/>
</dbReference>
<keyword evidence="2" id="KW-0812">Transmembrane</keyword>
<feature type="region of interest" description="Disordered" evidence="1">
    <location>
        <begin position="180"/>
        <end position="211"/>
    </location>
</feature>
<dbReference type="Gene3D" id="1.10.101.10">
    <property type="entry name" value="PGBD-like superfamily/PGBD"/>
    <property type="match status" value="1"/>
</dbReference>
<evidence type="ECO:0000313" key="4">
    <source>
        <dbReference type="EMBL" id="GAA4994913.1"/>
    </source>
</evidence>
<feature type="region of interest" description="Disordered" evidence="1">
    <location>
        <begin position="125"/>
        <end position="149"/>
    </location>
</feature>
<dbReference type="InterPro" id="IPR001387">
    <property type="entry name" value="Cro/C1-type_HTH"/>
</dbReference>